<evidence type="ECO:0000313" key="1">
    <source>
        <dbReference type="EMBL" id="MBB5798517.1"/>
    </source>
</evidence>
<keyword evidence="2" id="KW-1185">Reference proteome</keyword>
<dbReference type="Pfam" id="PF19798">
    <property type="entry name" value="Sulfotransfer_5"/>
    <property type="match status" value="1"/>
</dbReference>
<protein>
    <recommendedName>
        <fullName evidence="3">Sulfotransferase family protein</fullName>
    </recommendedName>
</protein>
<dbReference type="RefSeq" id="WP_184990223.1">
    <property type="nucleotide sequence ID" value="NZ_JACHNE010000001.1"/>
</dbReference>
<gene>
    <name evidence="1" type="ORF">HDA41_006481</name>
</gene>
<dbReference type="PANTHER" id="PTHR48312:SF1">
    <property type="entry name" value="SULFOTRANSFERASE"/>
    <property type="match status" value="1"/>
</dbReference>
<organism evidence="1 2">
    <name type="scientific">Streptomyces caelestis</name>
    <dbReference type="NCBI Taxonomy" id="36816"/>
    <lineage>
        <taxon>Bacteria</taxon>
        <taxon>Bacillati</taxon>
        <taxon>Actinomycetota</taxon>
        <taxon>Actinomycetes</taxon>
        <taxon>Kitasatosporales</taxon>
        <taxon>Streptomycetaceae</taxon>
        <taxon>Streptomyces</taxon>
    </lineage>
</organism>
<dbReference type="Gene3D" id="3.40.50.300">
    <property type="entry name" value="P-loop containing nucleotide triphosphate hydrolases"/>
    <property type="match status" value="1"/>
</dbReference>
<evidence type="ECO:0008006" key="3">
    <source>
        <dbReference type="Google" id="ProtNLM"/>
    </source>
</evidence>
<accession>A0A7W9HA76</accession>
<reference evidence="1 2" key="1">
    <citation type="submission" date="2020-08" db="EMBL/GenBank/DDBJ databases">
        <title>Sequencing the genomes of 1000 actinobacteria strains.</title>
        <authorList>
            <person name="Klenk H.-P."/>
        </authorList>
    </citation>
    <scope>NUCLEOTIDE SEQUENCE [LARGE SCALE GENOMIC DNA]</scope>
    <source>
        <strain evidence="1 2">DSM 40084</strain>
    </source>
</reference>
<dbReference type="EMBL" id="JACHNE010000001">
    <property type="protein sequence ID" value="MBB5798517.1"/>
    <property type="molecule type" value="Genomic_DNA"/>
</dbReference>
<dbReference type="InterPro" id="IPR027417">
    <property type="entry name" value="P-loop_NTPase"/>
</dbReference>
<dbReference type="SUPFAM" id="SSF52540">
    <property type="entry name" value="P-loop containing nucleoside triphosphate hydrolases"/>
    <property type="match status" value="1"/>
</dbReference>
<dbReference type="AlphaFoldDB" id="A0A7W9HA76"/>
<dbReference type="Proteomes" id="UP000590647">
    <property type="component" value="Unassembled WGS sequence"/>
</dbReference>
<evidence type="ECO:0000313" key="2">
    <source>
        <dbReference type="Proteomes" id="UP000590647"/>
    </source>
</evidence>
<name>A0A7W9HA76_9ACTN</name>
<comment type="caution">
    <text evidence="1">The sequence shown here is derived from an EMBL/GenBank/DDBJ whole genome shotgun (WGS) entry which is preliminary data.</text>
</comment>
<sequence>MSTVGPQLLALWSPPRSRSTAFFRMMAQRGDFRMFHEPFSDLAAGQPFAVDKAVYRTPGELFARFVELSDTTPVFFKDTTEFRHAPLFESLPLAERVTHTFIIREPRAAIESHYAINPEVTLPEIGYENLYEIFDRVRMETGRTPAVIDADVLVEHPATVIRAYCATVGIPYDDGALSWSPGERSEWSRTSRWHQDVALSSGFHARSKQYEVTVDNSPVLNGYYRHHLPFYERLRAAAPGTPATG</sequence>
<dbReference type="PANTHER" id="PTHR48312">
    <property type="match status" value="1"/>
</dbReference>
<proteinExistence type="predicted"/>